<evidence type="ECO:0000259" key="5">
    <source>
        <dbReference type="Pfam" id="PF13439"/>
    </source>
</evidence>
<evidence type="ECO:0000259" key="3">
    <source>
        <dbReference type="Pfam" id="PF00534"/>
    </source>
</evidence>
<dbReference type="InterPro" id="IPR013534">
    <property type="entry name" value="Starch_synth_cat_dom"/>
</dbReference>
<dbReference type="SUPFAM" id="SSF53756">
    <property type="entry name" value="UDP-Glycosyltransferase/glycogen phosphorylase"/>
    <property type="match status" value="1"/>
</dbReference>
<feature type="domain" description="Glycosyl transferase family 1" evidence="3">
    <location>
        <begin position="263"/>
        <end position="419"/>
    </location>
</feature>
<dbReference type="PANTHER" id="PTHR45947:SF3">
    <property type="entry name" value="SULFOQUINOVOSYL TRANSFERASE SQD2"/>
    <property type="match status" value="1"/>
</dbReference>
<dbReference type="InterPro" id="IPR001296">
    <property type="entry name" value="Glyco_trans_1"/>
</dbReference>
<sequence length="444" mass="48772">MKVFMLGWEFPPYISGGLGTACYGLTRGLDEAGVEVLFVLPTALPHDASGHVQFRTPTNLSEGAPVSPGEAQRADEIVFKHVQMRMLPAVLQAYGTAESYREAVERLRKSGKLKKMDIPGFGVLESADLPSMEAQPGGYQGDLMGQVRRYAALAVELAGREDFDVIHAHDWMTYPAGLAVAAHTGKPLVVHVHSTEFDRSGENINQQVYDIERAGMHGADRVACVSFLTRGTVLTRYGVPADKIEVVYNAVEPPSGNGFDTTPITRDEKIVLFLGRITMQKGPEYFLRAAKKVLEKCRKVRFIIAGSGDMVGQTVELAASLGIGRYVTFAGFLRGDDVAKVFRMADLYVMPSVSEPFGIAPLEALSHNVPVIISKQSGVSEVLTHVLKVDFWDVEEMANKIVAVLRHPPLQATLRKESQREVTRLNWQDSARNCVRVYNQVLSA</sequence>
<proteinExistence type="predicted"/>
<dbReference type="PANTHER" id="PTHR45947">
    <property type="entry name" value="SULFOQUINOVOSYL TRANSFERASE SQD2"/>
    <property type="match status" value="1"/>
</dbReference>
<dbReference type="InterPro" id="IPR050194">
    <property type="entry name" value="Glycosyltransferase_grp1"/>
</dbReference>
<comment type="caution">
    <text evidence="6">The sequence shown here is derived from an EMBL/GenBank/DDBJ whole genome shotgun (WGS) entry which is preliminary data.</text>
</comment>
<dbReference type="AlphaFoldDB" id="A0A0F9FU79"/>
<evidence type="ECO:0000313" key="6">
    <source>
        <dbReference type="EMBL" id="KKL89803.1"/>
    </source>
</evidence>
<organism evidence="6">
    <name type="scientific">marine sediment metagenome</name>
    <dbReference type="NCBI Taxonomy" id="412755"/>
    <lineage>
        <taxon>unclassified sequences</taxon>
        <taxon>metagenomes</taxon>
        <taxon>ecological metagenomes</taxon>
    </lineage>
</organism>
<evidence type="ECO:0008006" key="7">
    <source>
        <dbReference type="Google" id="ProtNLM"/>
    </source>
</evidence>
<name>A0A0F9FU79_9ZZZZ</name>
<dbReference type="Pfam" id="PF13439">
    <property type="entry name" value="Glyco_transf_4"/>
    <property type="match status" value="1"/>
</dbReference>
<feature type="domain" description="Starch synthase catalytic" evidence="4">
    <location>
        <begin position="2"/>
        <end position="56"/>
    </location>
</feature>
<dbReference type="Pfam" id="PF08323">
    <property type="entry name" value="Glyco_transf_5"/>
    <property type="match status" value="1"/>
</dbReference>
<evidence type="ECO:0000256" key="1">
    <source>
        <dbReference type="ARBA" id="ARBA00022676"/>
    </source>
</evidence>
<feature type="domain" description="Glycosyltransferase subfamily 4-like N-terminal" evidence="5">
    <location>
        <begin position="149"/>
        <end position="252"/>
    </location>
</feature>
<dbReference type="Pfam" id="PF00534">
    <property type="entry name" value="Glycos_transf_1"/>
    <property type="match status" value="1"/>
</dbReference>
<dbReference type="PROSITE" id="PS51257">
    <property type="entry name" value="PROKAR_LIPOPROTEIN"/>
    <property type="match status" value="1"/>
</dbReference>
<keyword evidence="2" id="KW-0808">Transferase</keyword>
<dbReference type="GO" id="GO:0016758">
    <property type="term" value="F:hexosyltransferase activity"/>
    <property type="evidence" value="ECO:0007669"/>
    <property type="project" value="TreeGrafter"/>
</dbReference>
<dbReference type="InterPro" id="IPR028098">
    <property type="entry name" value="Glyco_trans_4-like_N"/>
</dbReference>
<dbReference type="CDD" id="cd03801">
    <property type="entry name" value="GT4_PimA-like"/>
    <property type="match status" value="1"/>
</dbReference>
<dbReference type="EMBL" id="LAZR01020185">
    <property type="protein sequence ID" value="KKL89803.1"/>
    <property type="molecule type" value="Genomic_DNA"/>
</dbReference>
<accession>A0A0F9FU79</accession>
<keyword evidence="1" id="KW-0328">Glycosyltransferase</keyword>
<protein>
    <recommendedName>
        <fullName evidence="7">Glycosyltransferase subfamily 4-like N-terminal domain-containing protein</fullName>
    </recommendedName>
</protein>
<dbReference type="Gene3D" id="3.40.50.2000">
    <property type="entry name" value="Glycogen Phosphorylase B"/>
    <property type="match status" value="2"/>
</dbReference>
<reference evidence="6" key="1">
    <citation type="journal article" date="2015" name="Nature">
        <title>Complex archaea that bridge the gap between prokaryotes and eukaryotes.</title>
        <authorList>
            <person name="Spang A."/>
            <person name="Saw J.H."/>
            <person name="Jorgensen S.L."/>
            <person name="Zaremba-Niedzwiedzka K."/>
            <person name="Martijn J."/>
            <person name="Lind A.E."/>
            <person name="van Eijk R."/>
            <person name="Schleper C."/>
            <person name="Guy L."/>
            <person name="Ettema T.J."/>
        </authorList>
    </citation>
    <scope>NUCLEOTIDE SEQUENCE</scope>
</reference>
<gene>
    <name evidence="6" type="ORF">LCGC14_1911030</name>
</gene>
<evidence type="ECO:0000259" key="4">
    <source>
        <dbReference type="Pfam" id="PF08323"/>
    </source>
</evidence>
<evidence type="ECO:0000256" key="2">
    <source>
        <dbReference type="ARBA" id="ARBA00022679"/>
    </source>
</evidence>